<keyword evidence="2" id="KW-0418">Kinase</keyword>
<evidence type="ECO:0000313" key="2">
    <source>
        <dbReference type="EMBL" id="CAA9236063.1"/>
    </source>
</evidence>
<organism evidence="2">
    <name type="scientific">uncultured Arthrobacter sp</name>
    <dbReference type="NCBI Taxonomy" id="114050"/>
    <lineage>
        <taxon>Bacteria</taxon>
        <taxon>Bacillati</taxon>
        <taxon>Actinomycetota</taxon>
        <taxon>Actinomycetes</taxon>
        <taxon>Micrococcales</taxon>
        <taxon>Micrococcaceae</taxon>
        <taxon>Arthrobacter</taxon>
        <taxon>environmental samples</taxon>
    </lineage>
</organism>
<dbReference type="AlphaFoldDB" id="A0A6J4HZB7"/>
<dbReference type="EC" id="2.7.1.30" evidence="2"/>
<dbReference type="GO" id="GO:0004370">
    <property type="term" value="F:glycerol kinase activity"/>
    <property type="evidence" value="ECO:0007669"/>
    <property type="project" value="UniProtKB-EC"/>
</dbReference>
<proteinExistence type="predicted"/>
<gene>
    <name evidence="2" type="ORF">AVDCRST_MAG83-1364</name>
</gene>
<dbReference type="EMBL" id="CADCTE010000082">
    <property type="protein sequence ID" value="CAA9236063.1"/>
    <property type="molecule type" value="Genomic_DNA"/>
</dbReference>
<feature type="compositionally biased region" description="Basic and acidic residues" evidence="1">
    <location>
        <begin position="153"/>
        <end position="191"/>
    </location>
</feature>
<sequence>EPVRRRHRPGHHQHPLHGLRPRRQGGLRRPEGARADLPARRVGRARRGRDLGQHPRGRGPGPGQGERGQVRPRRGRHHQPARDRGGLGPDHREARPQRHRVAGHAHPAHRRGARGAGRRRRPLQGEGGPAAGHLLRRAEGEVDPRQRRGRPRPGRERRPAHGHDRLVAAVEHDRWGRRRPAPDRRLERLAH</sequence>
<evidence type="ECO:0000256" key="1">
    <source>
        <dbReference type="SAM" id="MobiDB-lite"/>
    </source>
</evidence>
<name>A0A6J4HZB7_9MICC</name>
<keyword evidence="2" id="KW-0808">Transferase</keyword>
<feature type="compositionally biased region" description="Basic and acidic residues" evidence="1">
    <location>
        <begin position="136"/>
        <end position="146"/>
    </location>
</feature>
<feature type="non-terminal residue" evidence="2">
    <location>
        <position position="191"/>
    </location>
</feature>
<feature type="compositionally biased region" description="Basic residues" evidence="1">
    <location>
        <begin position="1"/>
        <end position="26"/>
    </location>
</feature>
<feature type="non-terminal residue" evidence="2">
    <location>
        <position position="1"/>
    </location>
</feature>
<protein>
    <submittedName>
        <fullName evidence="2">Glycerol kinase</fullName>
        <ecNumber evidence="2">2.7.1.30</ecNumber>
    </submittedName>
</protein>
<reference evidence="2" key="1">
    <citation type="submission" date="2020-02" db="EMBL/GenBank/DDBJ databases">
        <authorList>
            <person name="Meier V. D."/>
        </authorList>
    </citation>
    <scope>NUCLEOTIDE SEQUENCE</scope>
    <source>
        <strain evidence="2">AVDCRST_MAG83</strain>
    </source>
</reference>
<feature type="region of interest" description="Disordered" evidence="1">
    <location>
        <begin position="1"/>
        <end position="191"/>
    </location>
</feature>
<feature type="compositionally biased region" description="Basic and acidic residues" evidence="1">
    <location>
        <begin position="80"/>
        <end position="96"/>
    </location>
</feature>
<feature type="compositionally biased region" description="Basic and acidic residues" evidence="1">
    <location>
        <begin position="28"/>
        <end position="39"/>
    </location>
</feature>
<accession>A0A6J4HZB7</accession>
<feature type="compositionally biased region" description="Basic residues" evidence="1">
    <location>
        <begin position="70"/>
        <end position="79"/>
    </location>
</feature>
<feature type="compositionally biased region" description="Basic residues" evidence="1">
    <location>
        <begin position="97"/>
        <end position="122"/>
    </location>
</feature>